<evidence type="ECO:0000256" key="3">
    <source>
        <dbReference type="ARBA" id="ARBA00022679"/>
    </source>
</evidence>
<dbReference type="InterPro" id="IPR002213">
    <property type="entry name" value="UDP_glucos_trans"/>
</dbReference>
<comment type="similarity">
    <text evidence="1">Belongs to the UDP-glycosyltransferase family.</text>
</comment>
<dbReference type="PANTHER" id="PTHR48043:SF145">
    <property type="entry name" value="FI06409P-RELATED"/>
    <property type="match status" value="1"/>
</dbReference>
<accession>A0AAV8Z659</accession>
<evidence type="ECO:0000313" key="6">
    <source>
        <dbReference type="Proteomes" id="UP001162162"/>
    </source>
</evidence>
<proteinExistence type="inferred from homology"/>
<dbReference type="PANTHER" id="PTHR48043">
    <property type="entry name" value="EG:EG0003.4 PROTEIN-RELATED"/>
    <property type="match status" value="1"/>
</dbReference>
<evidence type="ECO:0000256" key="2">
    <source>
        <dbReference type="ARBA" id="ARBA00022676"/>
    </source>
</evidence>
<dbReference type="Pfam" id="PF00201">
    <property type="entry name" value="UDPGT"/>
    <property type="match status" value="1"/>
</dbReference>
<reference evidence="5" key="1">
    <citation type="journal article" date="2023" name="Insect Mol. Biol.">
        <title>Genome sequencing provides insights into the evolution of gene families encoding plant cell wall-degrading enzymes in longhorned beetles.</title>
        <authorList>
            <person name="Shin N.R."/>
            <person name="Okamura Y."/>
            <person name="Kirsch R."/>
            <person name="Pauchet Y."/>
        </authorList>
    </citation>
    <scope>NUCLEOTIDE SEQUENCE</scope>
    <source>
        <strain evidence="5">AMC_N1</strain>
    </source>
</reference>
<keyword evidence="6" id="KW-1185">Reference proteome</keyword>
<dbReference type="EMBL" id="JAPWTK010000012">
    <property type="protein sequence ID" value="KAJ8959697.1"/>
    <property type="molecule type" value="Genomic_DNA"/>
</dbReference>
<keyword evidence="3" id="KW-0808">Transferase</keyword>
<gene>
    <name evidence="4" type="ORF">NQ318_021889</name>
    <name evidence="5" type="ORF">NQ318_021890</name>
</gene>
<dbReference type="EMBL" id="JAPWTK010000012">
    <property type="protein sequence ID" value="KAJ8959698.1"/>
    <property type="molecule type" value="Genomic_DNA"/>
</dbReference>
<protein>
    <submittedName>
        <fullName evidence="5">Uncharacterized protein</fullName>
    </submittedName>
</protein>
<comment type="caution">
    <text evidence="5">The sequence shown here is derived from an EMBL/GenBank/DDBJ whole genome shotgun (WGS) entry which is preliminary data.</text>
</comment>
<name>A0AAV8Z659_9CUCU</name>
<dbReference type="InterPro" id="IPR050271">
    <property type="entry name" value="UDP-glycosyltransferase"/>
</dbReference>
<dbReference type="Proteomes" id="UP001162162">
    <property type="component" value="Unassembled WGS sequence"/>
</dbReference>
<evidence type="ECO:0000313" key="5">
    <source>
        <dbReference type="EMBL" id="KAJ8959698.1"/>
    </source>
</evidence>
<dbReference type="Gene3D" id="3.40.50.2000">
    <property type="entry name" value="Glycogen Phosphorylase B"/>
    <property type="match status" value="1"/>
</dbReference>
<dbReference type="AlphaFoldDB" id="A0AAV8Z659"/>
<dbReference type="GO" id="GO:0008194">
    <property type="term" value="F:UDP-glycosyltransferase activity"/>
    <property type="evidence" value="ECO:0007669"/>
    <property type="project" value="InterPro"/>
</dbReference>
<dbReference type="SUPFAM" id="SSF53756">
    <property type="entry name" value="UDP-Glycosyltransferase/glycogen phosphorylase"/>
    <property type="match status" value="1"/>
</dbReference>
<sequence>MEEAIYSAVPMVVIPFFVDQEHNGKLMESKGIAKVVNRISLKKEELIDAITEVVSNSRRFRNM</sequence>
<keyword evidence="2" id="KW-0328">Glycosyltransferase</keyword>
<evidence type="ECO:0000256" key="1">
    <source>
        <dbReference type="ARBA" id="ARBA00009995"/>
    </source>
</evidence>
<organism evidence="5 6">
    <name type="scientific">Aromia moschata</name>
    <dbReference type="NCBI Taxonomy" id="1265417"/>
    <lineage>
        <taxon>Eukaryota</taxon>
        <taxon>Metazoa</taxon>
        <taxon>Ecdysozoa</taxon>
        <taxon>Arthropoda</taxon>
        <taxon>Hexapoda</taxon>
        <taxon>Insecta</taxon>
        <taxon>Pterygota</taxon>
        <taxon>Neoptera</taxon>
        <taxon>Endopterygota</taxon>
        <taxon>Coleoptera</taxon>
        <taxon>Polyphaga</taxon>
        <taxon>Cucujiformia</taxon>
        <taxon>Chrysomeloidea</taxon>
        <taxon>Cerambycidae</taxon>
        <taxon>Cerambycinae</taxon>
        <taxon>Callichromatini</taxon>
        <taxon>Aromia</taxon>
    </lineage>
</organism>
<evidence type="ECO:0000313" key="4">
    <source>
        <dbReference type="EMBL" id="KAJ8959697.1"/>
    </source>
</evidence>